<keyword evidence="1" id="KW-0472">Membrane</keyword>
<sequence>MNGVRLHVFKLWAKISQLARSKDPNKLSTSLGVWVVDFDGQVAPYLDDDPIVGIIATRAVETLIDSGIIHPGCRFRTPADFWNDPMRVRESVYNQDTWAAVVMNPNATAMLRAAVEQGNTSYDPKRTGQIIVNSARDQNVASTIPQALSPGVAFTRYDLRPFGPPIATPAVSIGQTYLIILSFSFTFFLPIHMKYNAPKSYPPLHFCQLIIWRWVATVVSYFFLSCVYSLMSLAFLMPMSNPPTSHTEPAVNPNVYSYGTFVVYWMINWVAMTAFQLACENMAMLLGTPWTALWLIFWVVSNVTTGFYSLPLSSVFYRWGYAWPMHSVVEATRSSLFDLHPRIGLNFGILFVWCAIDTTLFPFTCFYMHWRTIREKKMAAQREAEWQEKMRKDEPCLFTRVTTNRPSG</sequence>
<dbReference type="AlphaFoldDB" id="A0A8E2JJQ5"/>
<dbReference type="PANTHER" id="PTHR34814">
    <property type="entry name" value="NITROSOGUANIDINE RESISTANCE PROTEIN SNG1"/>
    <property type="match status" value="1"/>
</dbReference>
<evidence type="ECO:0000313" key="3">
    <source>
        <dbReference type="EMBL" id="OCK85004.1"/>
    </source>
</evidence>
<protein>
    <recommendedName>
        <fullName evidence="2">DUF3533 domain-containing protein</fullName>
    </recommendedName>
</protein>
<dbReference type="OrthoDB" id="2140105at2759"/>
<keyword evidence="1" id="KW-0812">Transmembrane</keyword>
<evidence type="ECO:0000256" key="1">
    <source>
        <dbReference type="SAM" id="Phobius"/>
    </source>
</evidence>
<dbReference type="Proteomes" id="UP000250266">
    <property type="component" value="Unassembled WGS sequence"/>
</dbReference>
<name>A0A8E2JJQ5_9PEZI</name>
<organism evidence="3 4">
    <name type="scientific">Lepidopterella palustris CBS 459.81</name>
    <dbReference type="NCBI Taxonomy" id="1314670"/>
    <lineage>
        <taxon>Eukaryota</taxon>
        <taxon>Fungi</taxon>
        <taxon>Dikarya</taxon>
        <taxon>Ascomycota</taxon>
        <taxon>Pezizomycotina</taxon>
        <taxon>Dothideomycetes</taxon>
        <taxon>Pleosporomycetidae</taxon>
        <taxon>Mytilinidiales</taxon>
        <taxon>Argynnaceae</taxon>
        <taxon>Lepidopterella</taxon>
    </lineage>
</organism>
<evidence type="ECO:0000259" key="2">
    <source>
        <dbReference type="Pfam" id="PF12051"/>
    </source>
</evidence>
<accession>A0A8E2JJQ5</accession>
<feature type="transmembrane region" description="Helical" evidence="1">
    <location>
        <begin position="210"/>
        <end position="235"/>
    </location>
</feature>
<dbReference type="Pfam" id="PF12051">
    <property type="entry name" value="DUF3533"/>
    <property type="match status" value="1"/>
</dbReference>
<dbReference type="GO" id="GO:0016020">
    <property type="term" value="C:membrane"/>
    <property type="evidence" value="ECO:0007669"/>
    <property type="project" value="TreeGrafter"/>
</dbReference>
<gene>
    <name evidence="3" type="ORF">K432DRAFT_413608</name>
</gene>
<dbReference type="InterPro" id="IPR022703">
    <property type="entry name" value="DUF3533"/>
</dbReference>
<feature type="domain" description="DUF3533" evidence="2">
    <location>
        <begin position="146"/>
        <end position="358"/>
    </location>
</feature>
<dbReference type="PANTHER" id="PTHR34814:SF1">
    <property type="entry name" value="NITROSOGUANIDINE RESISTANCE PROTEIN SNG1"/>
    <property type="match status" value="1"/>
</dbReference>
<feature type="transmembrane region" description="Helical" evidence="1">
    <location>
        <begin position="343"/>
        <end position="368"/>
    </location>
</feature>
<feature type="transmembrane region" description="Helical" evidence="1">
    <location>
        <begin position="290"/>
        <end position="310"/>
    </location>
</feature>
<evidence type="ECO:0000313" key="4">
    <source>
        <dbReference type="Proteomes" id="UP000250266"/>
    </source>
</evidence>
<keyword evidence="1" id="KW-1133">Transmembrane helix</keyword>
<reference evidence="3 4" key="1">
    <citation type="journal article" date="2016" name="Nat. Commun.">
        <title>Ectomycorrhizal ecology is imprinted in the genome of the dominant symbiotic fungus Cenococcum geophilum.</title>
        <authorList>
            <consortium name="DOE Joint Genome Institute"/>
            <person name="Peter M."/>
            <person name="Kohler A."/>
            <person name="Ohm R.A."/>
            <person name="Kuo A."/>
            <person name="Krutzmann J."/>
            <person name="Morin E."/>
            <person name="Arend M."/>
            <person name="Barry K.W."/>
            <person name="Binder M."/>
            <person name="Choi C."/>
            <person name="Clum A."/>
            <person name="Copeland A."/>
            <person name="Grisel N."/>
            <person name="Haridas S."/>
            <person name="Kipfer T."/>
            <person name="LaButti K."/>
            <person name="Lindquist E."/>
            <person name="Lipzen A."/>
            <person name="Maire R."/>
            <person name="Meier B."/>
            <person name="Mihaltcheva S."/>
            <person name="Molinier V."/>
            <person name="Murat C."/>
            <person name="Poggeler S."/>
            <person name="Quandt C.A."/>
            <person name="Sperisen C."/>
            <person name="Tritt A."/>
            <person name="Tisserant E."/>
            <person name="Crous P.W."/>
            <person name="Henrissat B."/>
            <person name="Nehls U."/>
            <person name="Egli S."/>
            <person name="Spatafora J.W."/>
            <person name="Grigoriev I.V."/>
            <person name="Martin F.M."/>
        </authorList>
    </citation>
    <scope>NUCLEOTIDE SEQUENCE [LARGE SCALE GENOMIC DNA]</scope>
    <source>
        <strain evidence="3 4">CBS 459.81</strain>
    </source>
</reference>
<feature type="transmembrane region" description="Helical" evidence="1">
    <location>
        <begin position="255"/>
        <end position="278"/>
    </location>
</feature>
<feature type="transmembrane region" description="Helical" evidence="1">
    <location>
        <begin position="166"/>
        <end position="189"/>
    </location>
</feature>
<dbReference type="EMBL" id="KV744826">
    <property type="protein sequence ID" value="OCK85004.1"/>
    <property type="molecule type" value="Genomic_DNA"/>
</dbReference>
<keyword evidence="4" id="KW-1185">Reference proteome</keyword>
<proteinExistence type="predicted"/>
<dbReference type="InterPro" id="IPR053001">
    <property type="entry name" value="MNNG_permease-like"/>
</dbReference>